<dbReference type="PANTHER" id="PTHR39608:SF1">
    <property type="entry name" value="INTEGRAL MEMBRANE PROTEIN (AFU_ORTHOLOGUE AFUA_5G08640)"/>
    <property type="match status" value="1"/>
</dbReference>
<accession>A0A9P9AES3</accession>
<keyword evidence="4 6" id="KW-0472">Membrane</keyword>
<reference evidence="8 9" key="1">
    <citation type="journal article" date="2021" name="Nat. Commun.">
        <title>Genetic determinants of endophytism in the Arabidopsis root mycobiome.</title>
        <authorList>
            <person name="Mesny F."/>
            <person name="Miyauchi S."/>
            <person name="Thiergart T."/>
            <person name="Pickel B."/>
            <person name="Atanasova L."/>
            <person name="Karlsson M."/>
            <person name="Huettel B."/>
            <person name="Barry K.W."/>
            <person name="Haridas S."/>
            <person name="Chen C."/>
            <person name="Bauer D."/>
            <person name="Andreopoulos W."/>
            <person name="Pangilinan J."/>
            <person name="LaButti K."/>
            <person name="Riley R."/>
            <person name="Lipzen A."/>
            <person name="Clum A."/>
            <person name="Drula E."/>
            <person name="Henrissat B."/>
            <person name="Kohler A."/>
            <person name="Grigoriev I.V."/>
            <person name="Martin F.M."/>
            <person name="Hacquard S."/>
        </authorList>
    </citation>
    <scope>NUCLEOTIDE SEQUENCE [LARGE SCALE GENOMIC DNA]</scope>
    <source>
        <strain evidence="8 9">MPI-CAGE-CH-0241</strain>
    </source>
</reference>
<protein>
    <recommendedName>
        <fullName evidence="7">MARVEL domain-containing protein</fullName>
    </recommendedName>
</protein>
<sequence length="216" mass="24478">MSDSGAAHKIVSVILRFIEFSCAVIVLGLLSRLAYMLSIAGVNMDGRLVYTMVVAGIGIAYSIIFCLPFDALFTGFALDFILFIMWLVAFCLLETKTKSHTCSATWYYNYWGYYWGHYWTVGPAGRVNINQAGCAQWRTVLAFSFIAWFFHLISGILGVYVFRHYVLVKDMVHSAKQQMQKMSHSNYTSNGYTRDSTHVEPTQEQQVDPAQARSEV</sequence>
<evidence type="ECO:0000256" key="2">
    <source>
        <dbReference type="ARBA" id="ARBA00022692"/>
    </source>
</evidence>
<evidence type="ECO:0000256" key="1">
    <source>
        <dbReference type="ARBA" id="ARBA00004141"/>
    </source>
</evidence>
<feature type="domain" description="MARVEL" evidence="7">
    <location>
        <begin position="11"/>
        <end position="156"/>
    </location>
</feature>
<name>A0A9P9AES3_9HYPO</name>
<proteinExistence type="predicted"/>
<evidence type="ECO:0000313" key="8">
    <source>
        <dbReference type="EMBL" id="KAH6871137.1"/>
    </source>
</evidence>
<organism evidence="8 9">
    <name type="scientific">Thelonectria olida</name>
    <dbReference type="NCBI Taxonomy" id="1576542"/>
    <lineage>
        <taxon>Eukaryota</taxon>
        <taxon>Fungi</taxon>
        <taxon>Dikarya</taxon>
        <taxon>Ascomycota</taxon>
        <taxon>Pezizomycotina</taxon>
        <taxon>Sordariomycetes</taxon>
        <taxon>Hypocreomycetidae</taxon>
        <taxon>Hypocreales</taxon>
        <taxon>Nectriaceae</taxon>
        <taxon>Thelonectria</taxon>
    </lineage>
</organism>
<gene>
    <name evidence="8" type="ORF">B0T10DRAFT_500793</name>
</gene>
<evidence type="ECO:0000259" key="7">
    <source>
        <dbReference type="Pfam" id="PF01284"/>
    </source>
</evidence>
<feature type="transmembrane region" description="Helical" evidence="6">
    <location>
        <begin position="47"/>
        <end position="65"/>
    </location>
</feature>
<dbReference type="Pfam" id="PF01284">
    <property type="entry name" value="MARVEL"/>
    <property type="match status" value="1"/>
</dbReference>
<feature type="transmembrane region" description="Helical" evidence="6">
    <location>
        <begin position="71"/>
        <end position="93"/>
    </location>
</feature>
<feature type="transmembrane region" description="Helical" evidence="6">
    <location>
        <begin position="13"/>
        <end position="35"/>
    </location>
</feature>
<dbReference type="EMBL" id="JAGPYM010000059">
    <property type="protein sequence ID" value="KAH6871137.1"/>
    <property type="molecule type" value="Genomic_DNA"/>
</dbReference>
<dbReference type="GO" id="GO:0016020">
    <property type="term" value="C:membrane"/>
    <property type="evidence" value="ECO:0007669"/>
    <property type="project" value="UniProtKB-SubCell"/>
</dbReference>
<feature type="region of interest" description="Disordered" evidence="5">
    <location>
        <begin position="185"/>
        <end position="216"/>
    </location>
</feature>
<comment type="subcellular location">
    <subcellularLocation>
        <location evidence="1">Membrane</location>
        <topology evidence="1">Multi-pass membrane protein</topology>
    </subcellularLocation>
</comment>
<keyword evidence="9" id="KW-1185">Reference proteome</keyword>
<dbReference type="AlphaFoldDB" id="A0A9P9AES3"/>
<comment type="caution">
    <text evidence="8">The sequence shown here is derived from an EMBL/GenBank/DDBJ whole genome shotgun (WGS) entry which is preliminary data.</text>
</comment>
<evidence type="ECO:0000256" key="5">
    <source>
        <dbReference type="SAM" id="MobiDB-lite"/>
    </source>
</evidence>
<dbReference type="PANTHER" id="PTHR39608">
    <property type="entry name" value="INTEGRAL MEMBRANE PROTEIN (AFU_ORTHOLOGUE AFUA_5G08640)"/>
    <property type="match status" value="1"/>
</dbReference>
<keyword evidence="3 6" id="KW-1133">Transmembrane helix</keyword>
<feature type="transmembrane region" description="Helical" evidence="6">
    <location>
        <begin position="140"/>
        <end position="162"/>
    </location>
</feature>
<feature type="compositionally biased region" description="Polar residues" evidence="5">
    <location>
        <begin position="185"/>
        <end position="208"/>
    </location>
</feature>
<dbReference type="InterPro" id="IPR008253">
    <property type="entry name" value="Marvel"/>
</dbReference>
<dbReference type="OrthoDB" id="4074965at2759"/>
<dbReference type="Proteomes" id="UP000777438">
    <property type="component" value="Unassembled WGS sequence"/>
</dbReference>
<evidence type="ECO:0000313" key="9">
    <source>
        <dbReference type="Proteomes" id="UP000777438"/>
    </source>
</evidence>
<evidence type="ECO:0000256" key="4">
    <source>
        <dbReference type="ARBA" id="ARBA00023136"/>
    </source>
</evidence>
<evidence type="ECO:0000256" key="6">
    <source>
        <dbReference type="SAM" id="Phobius"/>
    </source>
</evidence>
<keyword evidence="2 6" id="KW-0812">Transmembrane</keyword>
<evidence type="ECO:0000256" key="3">
    <source>
        <dbReference type="ARBA" id="ARBA00022989"/>
    </source>
</evidence>